<sequence length="153" mass="18171">MGELDYDKVLEELVNHSKNPETNQFPDILERYLQNIAKTGDTIFPWIKVKPFIRKKIEIVIDDFHSKYPLKDEQTCVPNCDPFDYDSIKSNILQCFDWFCAAPFTIQRLCELLIEPYRHYKRTDKFMRGIEKNIIVVSTIQPQPNKYSTPETY</sequence>
<dbReference type="GO" id="GO:0005634">
    <property type="term" value="C:nucleus"/>
    <property type="evidence" value="ECO:0007669"/>
    <property type="project" value="TreeGrafter"/>
</dbReference>
<comment type="caution">
    <text evidence="2">The sequence shown here is derived from an EMBL/GenBank/DDBJ whole genome shotgun (WGS) entry which is preliminary data.</text>
</comment>
<proteinExistence type="inferred from homology"/>
<name>A0A132A6G9_SARSC</name>
<dbReference type="GO" id="GO:0030289">
    <property type="term" value="C:protein phosphatase 4 complex"/>
    <property type="evidence" value="ECO:0007669"/>
    <property type="project" value="InterPro"/>
</dbReference>
<dbReference type="GO" id="GO:0019888">
    <property type="term" value="F:protein phosphatase regulator activity"/>
    <property type="evidence" value="ECO:0007669"/>
    <property type="project" value="InterPro"/>
</dbReference>
<evidence type="ECO:0000256" key="1">
    <source>
        <dbReference type="ARBA" id="ARBA00009207"/>
    </source>
</evidence>
<dbReference type="PANTHER" id="PTHR16487">
    <property type="entry name" value="PPP4R2-RELATED PROTEIN"/>
    <property type="match status" value="1"/>
</dbReference>
<dbReference type="PANTHER" id="PTHR16487:SF0">
    <property type="entry name" value="PROTEIN PHOSPHATASE 4 REGULATORY SUBUNIT 2-RELATED"/>
    <property type="match status" value="1"/>
</dbReference>
<accession>A0A132A6G9</accession>
<organism evidence="2 3">
    <name type="scientific">Sarcoptes scabiei</name>
    <name type="common">Itch mite</name>
    <name type="synonym">Acarus scabiei</name>
    <dbReference type="NCBI Taxonomy" id="52283"/>
    <lineage>
        <taxon>Eukaryota</taxon>
        <taxon>Metazoa</taxon>
        <taxon>Ecdysozoa</taxon>
        <taxon>Arthropoda</taxon>
        <taxon>Chelicerata</taxon>
        <taxon>Arachnida</taxon>
        <taxon>Acari</taxon>
        <taxon>Acariformes</taxon>
        <taxon>Sarcoptiformes</taxon>
        <taxon>Astigmata</taxon>
        <taxon>Psoroptidia</taxon>
        <taxon>Sarcoptoidea</taxon>
        <taxon>Sarcoptidae</taxon>
        <taxon>Sarcoptinae</taxon>
        <taxon>Sarcoptes</taxon>
    </lineage>
</organism>
<reference evidence="2 3" key="1">
    <citation type="journal article" date="2015" name="Parasit. Vectors">
        <title>Draft genome of the scabies mite.</title>
        <authorList>
            <person name="Rider S.D.Jr."/>
            <person name="Morgan M.S."/>
            <person name="Arlian L.G."/>
        </authorList>
    </citation>
    <scope>NUCLEOTIDE SEQUENCE [LARGE SCALE GENOMIC DNA]</scope>
    <source>
        <strain evidence="2">Arlian Lab</strain>
    </source>
</reference>
<dbReference type="Proteomes" id="UP000616769">
    <property type="component" value="Unassembled WGS sequence"/>
</dbReference>
<protein>
    <submittedName>
        <fullName evidence="2">Serine/threonine-phosphatase 4 regulatory subunit 2-like protein</fullName>
    </submittedName>
</protein>
<gene>
    <name evidence="2" type="ORF">QR98_0050530</name>
</gene>
<dbReference type="GO" id="GO:0005737">
    <property type="term" value="C:cytoplasm"/>
    <property type="evidence" value="ECO:0007669"/>
    <property type="project" value="TreeGrafter"/>
</dbReference>
<dbReference type="VEuPathDB" id="VectorBase:SSCA006944"/>
<dbReference type="InterPro" id="IPR015267">
    <property type="entry name" value="PPP4R2"/>
</dbReference>
<dbReference type="Pfam" id="PF09184">
    <property type="entry name" value="PPP4R2"/>
    <property type="match status" value="1"/>
</dbReference>
<evidence type="ECO:0000313" key="2">
    <source>
        <dbReference type="EMBL" id="KPM06576.1"/>
    </source>
</evidence>
<dbReference type="AlphaFoldDB" id="A0A132A6G9"/>
<dbReference type="OrthoDB" id="341898at2759"/>
<evidence type="ECO:0000313" key="3">
    <source>
        <dbReference type="Proteomes" id="UP000616769"/>
    </source>
</evidence>
<dbReference type="EMBL" id="JXLN01010955">
    <property type="protein sequence ID" value="KPM06576.1"/>
    <property type="molecule type" value="Genomic_DNA"/>
</dbReference>
<comment type="similarity">
    <text evidence="1">Belongs to the PPP4R2 family.</text>
</comment>